<feature type="transmembrane region" description="Helical" evidence="8">
    <location>
        <begin position="32"/>
        <end position="50"/>
    </location>
</feature>
<feature type="transmembrane region" description="Helical" evidence="8">
    <location>
        <begin position="305"/>
        <end position="338"/>
    </location>
</feature>
<feature type="transmembrane region" description="Helical" evidence="8">
    <location>
        <begin position="62"/>
        <end position="84"/>
    </location>
</feature>
<keyword evidence="7 8" id="KW-0472">Membrane</keyword>
<evidence type="ECO:0000256" key="6">
    <source>
        <dbReference type="ARBA" id="ARBA00022989"/>
    </source>
</evidence>
<comment type="similarity">
    <text evidence="2">Belongs to the autoinducer-2 exporter (AI-2E) (TC 2.A.86) family.</text>
</comment>
<keyword evidence="6 8" id="KW-1133">Transmembrane helix</keyword>
<evidence type="ECO:0000256" key="1">
    <source>
        <dbReference type="ARBA" id="ARBA00004651"/>
    </source>
</evidence>
<organism evidence="9">
    <name type="scientific">metagenome</name>
    <dbReference type="NCBI Taxonomy" id="256318"/>
    <lineage>
        <taxon>unclassified sequences</taxon>
        <taxon>metagenomes</taxon>
    </lineage>
</organism>
<feature type="transmembrane region" description="Helical" evidence="8">
    <location>
        <begin position="156"/>
        <end position="174"/>
    </location>
</feature>
<feature type="transmembrane region" description="Helical" evidence="8">
    <location>
        <begin position="9"/>
        <end position="26"/>
    </location>
</feature>
<protein>
    <submittedName>
        <fullName evidence="9">Putative permease</fullName>
    </submittedName>
</protein>
<evidence type="ECO:0000313" key="9">
    <source>
        <dbReference type="EMBL" id="SUS06760.1"/>
    </source>
</evidence>
<keyword evidence="4" id="KW-1003">Cell membrane</keyword>
<evidence type="ECO:0000256" key="2">
    <source>
        <dbReference type="ARBA" id="ARBA00009773"/>
    </source>
</evidence>
<dbReference type="EMBL" id="UIDG01000249">
    <property type="protein sequence ID" value="SUS06760.1"/>
    <property type="molecule type" value="Genomic_DNA"/>
</dbReference>
<sequence>METDRIEQLAVIAILGVLVVGCVVVLQPFFAALLWAVILVCSTWPAFAWIERRCAGHRSLAALVMTLVLAAALLGPIVFVGSSITGPLKALPETARALIERGLPQPPDWVHEIPLVGERVDLTWREIVADPKTLGGNVDQVVRLGTDWMLQMGARLGGGVLELALSVIATFFFYRDGKVAGETLHAISNKLAGARATKLIAVAETTMNSVVYGILGTGLAQALLATFGFVLAGVPGALLWGFFTFLLSIVMIGAPLIWLPATIWLLSQGRMEWGIFMAVWGFFVVSGVDNFLKPYFISRGTTLPLLLVFCGVLGGVLAFGLLGIFIGPTLLAIAFTLIAEWSTAERKKASAVDEPTWP</sequence>
<dbReference type="PROSITE" id="PS51257">
    <property type="entry name" value="PROKAR_LIPOPROTEIN"/>
    <property type="match status" value="1"/>
</dbReference>
<keyword evidence="5 8" id="KW-0812">Transmembrane</keyword>
<name>A0A380TE65_9ZZZZ</name>
<accession>A0A380TE65</accession>
<evidence type="ECO:0000256" key="7">
    <source>
        <dbReference type="ARBA" id="ARBA00023136"/>
    </source>
</evidence>
<evidence type="ECO:0000256" key="8">
    <source>
        <dbReference type="SAM" id="Phobius"/>
    </source>
</evidence>
<dbReference type="PANTHER" id="PTHR21716:SF67">
    <property type="entry name" value="TRANSPORT PROTEIN YDIK-RELATED"/>
    <property type="match status" value="1"/>
</dbReference>
<feature type="transmembrane region" description="Helical" evidence="8">
    <location>
        <begin position="273"/>
        <end position="293"/>
    </location>
</feature>
<feature type="transmembrane region" description="Helical" evidence="8">
    <location>
        <begin position="210"/>
        <end position="232"/>
    </location>
</feature>
<dbReference type="InterPro" id="IPR002549">
    <property type="entry name" value="AI-2E-like"/>
</dbReference>
<dbReference type="PANTHER" id="PTHR21716">
    <property type="entry name" value="TRANSMEMBRANE PROTEIN"/>
    <property type="match status" value="1"/>
</dbReference>
<keyword evidence="3" id="KW-0813">Transport</keyword>
<evidence type="ECO:0000256" key="3">
    <source>
        <dbReference type="ARBA" id="ARBA00022448"/>
    </source>
</evidence>
<feature type="transmembrane region" description="Helical" evidence="8">
    <location>
        <begin position="238"/>
        <end position="266"/>
    </location>
</feature>
<dbReference type="GO" id="GO:0005886">
    <property type="term" value="C:plasma membrane"/>
    <property type="evidence" value="ECO:0007669"/>
    <property type="project" value="UniProtKB-SubCell"/>
</dbReference>
<evidence type="ECO:0000256" key="4">
    <source>
        <dbReference type="ARBA" id="ARBA00022475"/>
    </source>
</evidence>
<gene>
    <name evidence="9" type="ORF">DF3PB_3220004</name>
</gene>
<evidence type="ECO:0000256" key="5">
    <source>
        <dbReference type="ARBA" id="ARBA00022692"/>
    </source>
</evidence>
<reference evidence="9" key="1">
    <citation type="submission" date="2018-07" db="EMBL/GenBank/DDBJ databases">
        <authorList>
            <person name="Quirk P.G."/>
            <person name="Krulwich T.A."/>
        </authorList>
    </citation>
    <scope>NUCLEOTIDE SEQUENCE</scope>
</reference>
<proteinExistence type="inferred from homology"/>
<dbReference type="Pfam" id="PF01594">
    <property type="entry name" value="AI-2E_transport"/>
    <property type="match status" value="1"/>
</dbReference>
<dbReference type="AlphaFoldDB" id="A0A380TE65"/>
<comment type="subcellular location">
    <subcellularLocation>
        <location evidence="1">Cell membrane</location>
        <topology evidence="1">Multi-pass membrane protein</topology>
    </subcellularLocation>
</comment>